<dbReference type="AlphaFoldDB" id="A0A5B0R3T6"/>
<sequence length="98" mass="10926">MRTLNSVWVLAALLNIQLADAVHQCNLQWGAPTVRPCTQVINCRWGDHKNCEVQHQCRVARCTVCGQEGQVAWRSQCSSHPHVNNCDGTLQTGHNPPQ</sequence>
<dbReference type="EMBL" id="VSWC01000001">
    <property type="protein sequence ID" value="KAA1120079.1"/>
    <property type="molecule type" value="Genomic_DNA"/>
</dbReference>
<dbReference type="Proteomes" id="UP000324748">
    <property type="component" value="Unassembled WGS sequence"/>
</dbReference>
<evidence type="ECO:0000313" key="2">
    <source>
        <dbReference type="EMBL" id="KAA1120079.1"/>
    </source>
</evidence>
<gene>
    <name evidence="2" type="ORF">PGT21_037126</name>
</gene>
<evidence type="ECO:0000256" key="1">
    <source>
        <dbReference type="SAM" id="SignalP"/>
    </source>
</evidence>
<proteinExistence type="predicted"/>
<comment type="caution">
    <text evidence="2">The sequence shown here is derived from an EMBL/GenBank/DDBJ whole genome shotgun (WGS) entry which is preliminary data.</text>
</comment>
<organism evidence="2 3">
    <name type="scientific">Puccinia graminis f. sp. tritici</name>
    <dbReference type="NCBI Taxonomy" id="56615"/>
    <lineage>
        <taxon>Eukaryota</taxon>
        <taxon>Fungi</taxon>
        <taxon>Dikarya</taxon>
        <taxon>Basidiomycota</taxon>
        <taxon>Pucciniomycotina</taxon>
        <taxon>Pucciniomycetes</taxon>
        <taxon>Pucciniales</taxon>
        <taxon>Pucciniaceae</taxon>
        <taxon>Puccinia</taxon>
    </lineage>
</organism>
<protein>
    <submittedName>
        <fullName evidence="2">Uncharacterized protein</fullName>
    </submittedName>
</protein>
<keyword evidence="3" id="KW-1185">Reference proteome</keyword>
<name>A0A5B0R3T6_PUCGR</name>
<keyword evidence="1" id="KW-0732">Signal</keyword>
<accession>A0A5B0R3T6</accession>
<feature type="chain" id="PRO_5022661250" evidence="1">
    <location>
        <begin position="22"/>
        <end position="98"/>
    </location>
</feature>
<feature type="signal peptide" evidence="1">
    <location>
        <begin position="1"/>
        <end position="21"/>
    </location>
</feature>
<evidence type="ECO:0000313" key="3">
    <source>
        <dbReference type="Proteomes" id="UP000324748"/>
    </source>
</evidence>
<reference evidence="2 3" key="1">
    <citation type="submission" date="2019-05" db="EMBL/GenBank/DDBJ databases">
        <title>Emergence of the Ug99 lineage of the wheat stem rust pathogen through somatic hybridization.</title>
        <authorList>
            <person name="Li F."/>
            <person name="Upadhyaya N.M."/>
            <person name="Sperschneider J."/>
            <person name="Matny O."/>
            <person name="Nguyen-Phuc H."/>
            <person name="Mago R."/>
            <person name="Raley C."/>
            <person name="Miller M.E."/>
            <person name="Silverstein K.A.T."/>
            <person name="Henningsen E."/>
            <person name="Hirsch C.D."/>
            <person name="Visser B."/>
            <person name="Pretorius Z.A."/>
            <person name="Steffenson B.J."/>
            <person name="Schwessinger B."/>
            <person name="Dodds P.N."/>
            <person name="Figueroa M."/>
        </authorList>
    </citation>
    <scope>NUCLEOTIDE SEQUENCE [LARGE SCALE GENOMIC DNA]</scope>
    <source>
        <strain evidence="2">21-0</strain>
    </source>
</reference>